<dbReference type="Proteomes" id="UP000095454">
    <property type="component" value="Unassembled WGS sequence"/>
</dbReference>
<organism evidence="1 2">
    <name type="scientific">Collinsella aerofaciens</name>
    <dbReference type="NCBI Taxonomy" id="74426"/>
    <lineage>
        <taxon>Bacteria</taxon>
        <taxon>Bacillati</taxon>
        <taxon>Actinomycetota</taxon>
        <taxon>Coriobacteriia</taxon>
        <taxon>Coriobacteriales</taxon>
        <taxon>Coriobacteriaceae</taxon>
        <taxon>Collinsella</taxon>
    </lineage>
</organism>
<gene>
    <name evidence="1" type="ORF">ERS852514_01217</name>
</gene>
<protein>
    <recommendedName>
        <fullName evidence="3">Alternate signal-mediated exported protein, CPF_0494 family</fullName>
    </recommendedName>
</protein>
<evidence type="ECO:0000313" key="1">
    <source>
        <dbReference type="EMBL" id="CUP14702.1"/>
    </source>
</evidence>
<sequence length="189" mass="20229">MTKRKRIVALLVGVLLLAGVVGAFAWLSVTGVLVNEFGFGSVAPSVDETRKDNVKRDVSVKNTGSAPAYLRVAVDIYWQDKDGARLWDEPVAGTDYTIEWGDKGDASATNRPSSWVLASDGFYYWTSSVKPLDKTGVLIKSVSEKKADGKNLVVDISTQAIQSTPDDAVKEAWGCTVNDGVLVPPHGGA</sequence>
<reference evidence="1 2" key="1">
    <citation type="submission" date="2015-09" db="EMBL/GenBank/DDBJ databases">
        <authorList>
            <consortium name="Pathogen Informatics"/>
        </authorList>
    </citation>
    <scope>NUCLEOTIDE SEQUENCE [LARGE SCALE GENOMIC DNA]</scope>
    <source>
        <strain evidence="1 2">2789STDY5834902</strain>
    </source>
</reference>
<name>A0A174KRT2_9ACTN</name>
<evidence type="ECO:0008006" key="3">
    <source>
        <dbReference type="Google" id="ProtNLM"/>
    </source>
</evidence>
<accession>A0A174KRT2</accession>
<evidence type="ECO:0000313" key="2">
    <source>
        <dbReference type="Proteomes" id="UP000095454"/>
    </source>
</evidence>
<dbReference type="EMBL" id="CZAQ01000019">
    <property type="protein sequence ID" value="CUP14702.1"/>
    <property type="molecule type" value="Genomic_DNA"/>
</dbReference>
<proteinExistence type="predicted"/>
<dbReference type="RefSeq" id="WP_055251917.1">
    <property type="nucleotide sequence ID" value="NZ_CABIXX010000019.1"/>
</dbReference>
<dbReference type="AlphaFoldDB" id="A0A174KRT2"/>